<organism evidence="2 3">
    <name type="scientific">Thermococcus pacificus</name>
    <dbReference type="NCBI Taxonomy" id="71998"/>
    <lineage>
        <taxon>Archaea</taxon>
        <taxon>Methanobacteriati</taxon>
        <taxon>Methanobacteriota</taxon>
        <taxon>Thermococci</taxon>
        <taxon>Thermococcales</taxon>
        <taxon>Thermococcaceae</taxon>
        <taxon>Thermococcus</taxon>
    </lineage>
</organism>
<evidence type="ECO:0000259" key="1">
    <source>
        <dbReference type="Pfam" id="PF01902"/>
    </source>
</evidence>
<keyword evidence="3" id="KW-1185">Reference proteome</keyword>
<dbReference type="GeneID" id="33315786"/>
<dbReference type="EMBL" id="CP015102">
    <property type="protein sequence ID" value="ASJ06891.1"/>
    <property type="molecule type" value="Genomic_DNA"/>
</dbReference>
<dbReference type="SUPFAM" id="SSF52402">
    <property type="entry name" value="Adenine nucleotide alpha hydrolases-like"/>
    <property type="match status" value="1"/>
</dbReference>
<proteinExistence type="predicted"/>
<dbReference type="AlphaFoldDB" id="A0A218P7X0"/>
<dbReference type="CDD" id="cd01994">
    <property type="entry name" value="AANH_PF0828-like"/>
    <property type="match status" value="1"/>
</dbReference>
<dbReference type="Gene3D" id="3.90.1490.10">
    <property type="entry name" value="putative n-type atp pyrophosphatase, domain 2"/>
    <property type="match status" value="1"/>
</dbReference>
<dbReference type="Gene3D" id="3.40.50.620">
    <property type="entry name" value="HUPs"/>
    <property type="match status" value="1"/>
</dbReference>
<dbReference type="Pfam" id="PF01902">
    <property type="entry name" value="Diphthami_syn_2"/>
    <property type="match status" value="1"/>
</dbReference>
<gene>
    <name evidence="2" type="ORF">A3L08_05910</name>
</gene>
<dbReference type="NCBIfam" id="TIGR00290">
    <property type="entry name" value="MJ0570_dom"/>
    <property type="match status" value="1"/>
</dbReference>
<dbReference type="InterPro" id="IPR002761">
    <property type="entry name" value="Diphthami_syn_dom"/>
</dbReference>
<accession>A0A218P7X0</accession>
<reference evidence="2 3" key="1">
    <citation type="submission" date="2016-04" db="EMBL/GenBank/DDBJ databases">
        <title>Complete genome sequence of Thermococcus pacificus type strain P4.</title>
        <authorList>
            <person name="Oger P.M."/>
        </authorList>
    </citation>
    <scope>NUCLEOTIDE SEQUENCE [LARGE SCALE GENOMIC DNA]</scope>
    <source>
        <strain evidence="2 3">P-4</strain>
    </source>
</reference>
<dbReference type="KEGG" id="tpaf:A3L08_05910"/>
<dbReference type="RefSeq" id="WP_088854141.1">
    <property type="nucleotide sequence ID" value="NZ_CP015102.1"/>
</dbReference>
<feature type="domain" description="Diphthamide synthase" evidence="1">
    <location>
        <begin position="1"/>
        <end position="206"/>
    </location>
</feature>
<name>A0A218P7X0_9EURY</name>
<dbReference type="Proteomes" id="UP000197418">
    <property type="component" value="Chromosome"/>
</dbReference>
<evidence type="ECO:0000313" key="2">
    <source>
        <dbReference type="EMBL" id="ASJ06891.1"/>
    </source>
</evidence>
<evidence type="ECO:0000313" key="3">
    <source>
        <dbReference type="Proteomes" id="UP000197418"/>
    </source>
</evidence>
<sequence length="213" mass="23922">MKGVAFFSGGKDGFYALYLAEKSGIKVPYLLALKTTIGLSPHWENLDALKTLAEAMGKELLTFDMSRGSDALAEFIASLGVDYLIAGDVLLEDHKKWVEWLAEKAGVEALEPLWGRNTLELAREMLREGFEWAVIAVDKKKLPKEALAYTFRSQEDLDNFLEAYPGVAPVGEFGEFHTVVLASPIFEGRFELEVKSVEESERYHWIRFGLVRA</sequence>
<protein>
    <submittedName>
        <fullName evidence="2">ATP pyrophosphatase</fullName>
    </submittedName>
</protein>
<dbReference type="InterPro" id="IPR014729">
    <property type="entry name" value="Rossmann-like_a/b/a_fold"/>
</dbReference>
<dbReference type="OrthoDB" id="372052at2157"/>